<dbReference type="InterPro" id="IPR036291">
    <property type="entry name" value="NAD(P)-bd_dom_sf"/>
</dbReference>
<dbReference type="AlphaFoldDB" id="A0A316V6N5"/>
<feature type="region of interest" description="Disordered" evidence="6">
    <location>
        <begin position="294"/>
        <end position="421"/>
    </location>
</feature>
<feature type="region of interest" description="Disordered" evidence="6">
    <location>
        <begin position="230"/>
        <end position="265"/>
    </location>
</feature>
<dbReference type="SUPFAM" id="SSF51735">
    <property type="entry name" value="NAD(P)-binding Rossmann-fold domains"/>
    <property type="match status" value="1"/>
</dbReference>
<dbReference type="RefSeq" id="XP_025353384.1">
    <property type="nucleotide sequence ID" value="XM_025502938.1"/>
</dbReference>
<dbReference type="InParanoid" id="A0A316V6N5"/>
<sequence>MTKSGDAVTCRWGILGCGTDAAQFVADLQSNQTTASSSSKPLIKHTIIAVASTIEKEARAFADTHVRLEKGNDKKVKHVEAFGTSTELHAHPAIDAIYVGGPQIERHREATSAIRGGKAVLLYKPIAMTRIEAGELCELAERDKKHWLGIVMRKQSAEKGLLWAADECAIGTSTSKTESEKLPWSESLSILEALDEIRESGGPLAIHHTNAAAFPKIESPEEVRISLDGTNHIAHTKRSPSRSSERSDATFHSSHANTGDDSLNGSSISKAALRSQVHELKHIIRQKTAIITSLEQKSGTQTPSSGARRAPRSRNSLPAVGAASLSPLIGGGGRRSRASSMERTTDSFQSSDSNHPSEHSKEPFSDIANTADTPGNGNGMTVNRRRRKDANSLGLTNGYSTPEQSPLNNQLGLETVPEGRKGSQLALGEGFLSPTIASENRRLANTAVLGSPVTSSPGQFAPSSQSGGQTPKGSGKVIESLTNELNAARSALDDTKMQLRTCQRTVTSLQRSLDETRDALGRSRAENEASGQMLSRKDRQHQEVLERARKAEAEAKELGKSSREWGARVRKIEAELGEERVTKQRAEMQYEAISTTWKQTREAWEKEMKELRMTHGETAKRNREALEEMRRRYKEVDKEGERVHVAIADLQEERAKAARSVIGPVNELMEQLREHEKHTSSHDTAVEEVQSELKRILRLMRTPTK</sequence>
<evidence type="ECO:0000256" key="4">
    <source>
        <dbReference type="ARBA" id="ARBA00042988"/>
    </source>
</evidence>
<evidence type="ECO:0000256" key="2">
    <source>
        <dbReference type="ARBA" id="ARBA00023002"/>
    </source>
</evidence>
<reference evidence="8 9" key="1">
    <citation type="journal article" date="2018" name="Mol. Biol. Evol.">
        <title>Broad Genomic Sampling Reveals a Smut Pathogenic Ancestry of the Fungal Clade Ustilaginomycotina.</title>
        <authorList>
            <person name="Kijpornyongpan T."/>
            <person name="Mondo S.J."/>
            <person name="Barry K."/>
            <person name="Sandor L."/>
            <person name="Lee J."/>
            <person name="Lipzen A."/>
            <person name="Pangilinan J."/>
            <person name="LaButti K."/>
            <person name="Hainaut M."/>
            <person name="Henrissat B."/>
            <person name="Grigoriev I.V."/>
            <person name="Spatafora J.W."/>
            <person name="Aime M.C."/>
        </authorList>
    </citation>
    <scope>NUCLEOTIDE SEQUENCE [LARGE SCALE GENOMIC DNA]</scope>
    <source>
        <strain evidence="8 9">MCA 3882</strain>
    </source>
</reference>
<dbReference type="Pfam" id="PF01408">
    <property type="entry name" value="GFO_IDH_MocA"/>
    <property type="match status" value="1"/>
</dbReference>
<dbReference type="EC" id="1.1.1.179" evidence="3"/>
<dbReference type="InterPro" id="IPR050984">
    <property type="entry name" value="Gfo/Idh/MocA_domain"/>
</dbReference>
<evidence type="ECO:0000256" key="3">
    <source>
        <dbReference type="ARBA" id="ARBA00038984"/>
    </source>
</evidence>
<keyword evidence="9" id="KW-1185">Reference proteome</keyword>
<feature type="region of interest" description="Disordered" evidence="6">
    <location>
        <begin position="510"/>
        <end position="544"/>
    </location>
</feature>
<comment type="similarity">
    <text evidence="1">Belongs to the Gfo/Idh/MocA family.</text>
</comment>
<dbReference type="Proteomes" id="UP000245771">
    <property type="component" value="Unassembled WGS sequence"/>
</dbReference>
<feature type="compositionally biased region" description="Polar residues" evidence="6">
    <location>
        <begin position="393"/>
        <end position="412"/>
    </location>
</feature>
<accession>A0A316V6N5</accession>
<dbReference type="GO" id="GO:0047837">
    <property type="term" value="F:D-xylose 1-dehydrogenase (NADP+) activity"/>
    <property type="evidence" value="ECO:0007669"/>
    <property type="project" value="UniProtKB-EC"/>
</dbReference>
<dbReference type="PANTHER" id="PTHR22604">
    <property type="entry name" value="OXIDOREDUCTASES"/>
    <property type="match status" value="1"/>
</dbReference>
<evidence type="ECO:0000256" key="1">
    <source>
        <dbReference type="ARBA" id="ARBA00010928"/>
    </source>
</evidence>
<dbReference type="EMBL" id="KZ819605">
    <property type="protein sequence ID" value="PWN33082.1"/>
    <property type="molecule type" value="Genomic_DNA"/>
</dbReference>
<feature type="compositionally biased region" description="Basic and acidic residues" evidence="6">
    <location>
        <begin position="355"/>
        <end position="364"/>
    </location>
</feature>
<evidence type="ECO:0000313" key="8">
    <source>
        <dbReference type="EMBL" id="PWN33082.1"/>
    </source>
</evidence>
<feature type="compositionally biased region" description="Polar residues" evidence="6">
    <location>
        <begin position="367"/>
        <end position="381"/>
    </location>
</feature>
<feature type="compositionally biased region" description="Low complexity" evidence="6">
    <location>
        <begin position="303"/>
        <end position="316"/>
    </location>
</feature>
<dbReference type="GeneID" id="37024719"/>
<feature type="domain" description="Gfo/Idh/MocA-like oxidoreductase N-terminal" evidence="7">
    <location>
        <begin position="11"/>
        <end position="145"/>
    </location>
</feature>
<feature type="compositionally biased region" description="Basic and acidic residues" evidence="6">
    <location>
        <begin position="512"/>
        <end position="527"/>
    </location>
</feature>
<organism evidence="8 9">
    <name type="scientific">Meira miltonrushii</name>
    <dbReference type="NCBI Taxonomy" id="1280837"/>
    <lineage>
        <taxon>Eukaryota</taxon>
        <taxon>Fungi</taxon>
        <taxon>Dikarya</taxon>
        <taxon>Basidiomycota</taxon>
        <taxon>Ustilaginomycotina</taxon>
        <taxon>Exobasidiomycetes</taxon>
        <taxon>Exobasidiales</taxon>
        <taxon>Brachybasidiaceae</taxon>
        <taxon>Meira</taxon>
    </lineage>
</organism>
<evidence type="ECO:0000259" key="7">
    <source>
        <dbReference type="Pfam" id="PF01408"/>
    </source>
</evidence>
<dbReference type="InterPro" id="IPR000683">
    <property type="entry name" value="Gfo/Idh/MocA-like_OxRdtase_N"/>
</dbReference>
<proteinExistence type="inferred from homology"/>
<feature type="compositionally biased region" description="Basic and acidic residues" evidence="6">
    <location>
        <begin position="535"/>
        <end position="544"/>
    </location>
</feature>
<dbReference type="PANTHER" id="PTHR22604:SF105">
    <property type="entry name" value="TRANS-1,2-DIHYDROBENZENE-1,2-DIOL DEHYDROGENASE"/>
    <property type="match status" value="1"/>
</dbReference>
<dbReference type="GO" id="GO:0000166">
    <property type="term" value="F:nucleotide binding"/>
    <property type="evidence" value="ECO:0007669"/>
    <property type="project" value="InterPro"/>
</dbReference>
<dbReference type="Gene3D" id="3.40.50.720">
    <property type="entry name" value="NAD(P)-binding Rossmann-like Domain"/>
    <property type="match status" value="1"/>
</dbReference>
<feature type="compositionally biased region" description="Polar residues" evidence="6">
    <location>
        <begin position="250"/>
        <end position="265"/>
    </location>
</feature>
<evidence type="ECO:0000256" key="6">
    <source>
        <dbReference type="SAM" id="MobiDB-lite"/>
    </source>
</evidence>
<name>A0A316V6N5_9BASI</name>
<protein>
    <recommendedName>
        <fullName evidence="3">D-xylose 1-dehydrogenase (NADP(+), D-xylono-1,5-lactone-forming)</fullName>
        <ecNumber evidence="3">1.1.1.179</ecNumber>
    </recommendedName>
    <alternativeName>
        <fullName evidence="4">D-xylose-NADP dehydrogenase</fullName>
    </alternativeName>
</protein>
<keyword evidence="2" id="KW-0560">Oxidoreductase</keyword>
<evidence type="ECO:0000313" key="9">
    <source>
        <dbReference type="Proteomes" id="UP000245771"/>
    </source>
</evidence>
<feature type="compositionally biased region" description="Polar residues" evidence="6">
    <location>
        <begin position="452"/>
        <end position="472"/>
    </location>
</feature>
<dbReference type="STRING" id="1280837.A0A316V6N5"/>
<feature type="region of interest" description="Disordered" evidence="6">
    <location>
        <begin position="449"/>
        <end position="476"/>
    </location>
</feature>
<evidence type="ECO:0000256" key="5">
    <source>
        <dbReference type="ARBA" id="ARBA00049233"/>
    </source>
</evidence>
<gene>
    <name evidence="8" type="ORF">FA14DRAFT_81143</name>
</gene>
<comment type="catalytic activity">
    <reaction evidence="5">
        <text>D-xylose + NADP(+) = D-xylono-1,5-lactone + NADPH + H(+)</text>
        <dbReference type="Rhea" id="RHEA:22000"/>
        <dbReference type="ChEBI" id="CHEBI:15378"/>
        <dbReference type="ChEBI" id="CHEBI:15867"/>
        <dbReference type="ChEBI" id="CHEBI:53455"/>
        <dbReference type="ChEBI" id="CHEBI:57783"/>
        <dbReference type="ChEBI" id="CHEBI:58349"/>
        <dbReference type="EC" id="1.1.1.179"/>
    </reaction>
</comment>
<dbReference type="OrthoDB" id="6088208at2759"/>